<feature type="transmembrane region" description="Helical" evidence="9">
    <location>
        <begin position="308"/>
        <end position="328"/>
    </location>
</feature>
<evidence type="ECO:0000256" key="4">
    <source>
        <dbReference type="ARBA" id="ARBA00022692"/>
    </source>
</evidence>
<feature type="transmembrane region" description="Helical" evidence="9">
    <location>
        <begin position="283"/>
        <end position="301"/>
    </location>
</feature>
<dbReference type="Pfam" id="PF07549">
    <property type="entry name" value="Sec_GG"/>
    <property type="match status" value="1"/>
</dbReference>
<evidence type="ECO:0000256" key="7">
    <source>
        <dbReference type="ARBA" id="ARBA00023010"/>
    </source>
</evidence>
<dbReference type="Pfam" id="PF02355">
    <property type="entry name" value="SecD_SecF_C"/>
    <property type="match status" value="1"/>
</dbReference>
<feature type="domain" description="Protein translocase subunit SecDF P1" evidence="11">
    <location>
        <begin position="76"/>
        <end position="139"/>
    </location>
</feature>
<dbReference type="InterPro" id="IPR001036">
    <property type="entry name" value="Acrflvin-R"/>
</dbReference>
<comment type="similarity">
    <text evidence="9">Belongs to the SecD/SecF family. SecD subfamily.</text>
</comment>
<sequence>MLKKRVILALIILILGSGVAFFVFKTEPKLNKNFETQGAFWKKFPFRLGLDLSGGSHLIYKADVSAIPANEVGSSMDALRDVIERRVNLFGVSEPVVQVQHGSIISGGGEQLIVDLPGVTDVKKAVEMIGQTPVLEFKIEAPTGAPQKATIKDGKVNVDIGPQFIATELTGRYLKRATLEFDPNTREPIVSLQFDETGTKLFAEITRSSIGKTVAIYLDGAPVSTPIVREEITGGQAVISGDFTPKEAKLLVGRLNSGALPVPITLLSTQTIGATLGESAVRAGVKAAVIGFILVAIFLIVWYRLPGLIAVVALSFYTAILLAIFKILPVTLTAAGIGGFIISLGMAVDANVLIFERMKEEIRKGHNIHDGIHDGFKRAWTSVRDSNTSSIITSIILFWLGTPLIKGFALTFGLGVLVSMFSAITVSRIFLFALGIKKSNKLTRFLFSSGFSK</sequence>
<dbReference type="Pfam" id="PF21760">
    <property type="entry name" value="SecD_1st"/>
    <property type="match status" value="1"/>
</dbReference>
<comment type="subcellular location">
    <subcellularLocation>
        <location evidence="1 9">Cell membrane</location>
        <topology evidence="1 9">Multi-pass membrane protein</topology>
    </subcellularLocation>
</comment>
<evidence type="ECO:0000259" key="11">
    <source>
        <dbReference type="Pfam" id="PF21760"/>
    </source>
</evidence>
<dbReference type="PANTHER" id="PTHR30081">
    <property type="entry name" value="PROTEIN-EXPORT MEMBRANE PROTEIN SEC"/>
    <property type="match status" value="1"/>
</dbReference>
<keyword evidence="5 9" id="KW-0653">Protein transport</keyword>
<comment type="subunit">
    <text evidence="9">Forms a complex with SecF. Part of the essential Sec protein translocation apparatus which comprises SecA, SecYEG and auxiliary proteins SecDF. Other proteins may also be involved.</text>
</comment>
<dbReference type="NCBIfam" id="TIGR00916">
    <property type="entry name" value="2A0604s01"/>
    <property type="match status" value="1"/>
</dbReference>
<comment type="function">
    <text evidence="9">Part of the Sec protein translocase complex. Interacts with the SecYEG preprotein conducting channel. SecDF uses the proton motive force (PMF) to complete protein translocation after the ATP-dependent function of SecA.</text>
</comment>
<feature type="domain" description="Protein export membrane protein SecD/SecF C-terminal" evidence="10">
    <location>
        <begin position="266"/>
        <end position="432"/>
    </location>
</feature>
<dbReference type="InterPro" id="IPR022646">
    <property type="entry name" value="SecD/SecF_CS"/>
</dbReference>
<accession>A0A1F6XNR6</accession>
<keyword evidence="4 9" id="KW-0812">Transmembrane</keyword>
<keyword evidence="8 9" id="KW-0472">Membrane</keyword>
<dbReference type="InterPro" id="IPR054384">
    <property type="entry name" value="SecDF_P1_head"/>
</dbReference>
<dbReference type="GO" id="GO:0006605">
    <property type="term" value="P:protein targeting"/>
    <property type="evidence" value="ECO:0007669"/>
    <property type="project" value="UniProtKB-UniRule"/>
</dbReference>
<dbReference type="HAMAP" id="MF_01463_B">
    <property type="entry name" value="SecD_B"/>
    <property type="match status" value="1"/>
</dbReference>
<keyword evidence="6 9" id="KW-1133">Transmembrane helix</keyword>
<keyword evidence="3 9" id="KW-1003">Cell membrane</keyword>
<dbReference type="GO" id="GO:0043952">
    <property type="term" value="P:protein transport by the Sec complex"/>
    <property type="evidence" value="ECO:0007669"/>
    <property type="project" value="UniProtKB-UniRule"/>
</dbReference>
<dbReference type="Gene3D" id="1.20.1640.10">
    <property type="entry name" value="Multidrug efflux transporter AcrB transmembrane domain"/>
    <property type="match status" value="1"/>
</dbReference>
<dbReference type="AlphaFoldDB" id="A0A1F6XNR6"/>
<dbReference type="GO" id="GO:0065002">
    <property type="term" value="P:intracellular protein transmembrane transport"/>
    <property type="evidence" value="ECO:0007669"/>
    <property type="project" value="UniProtKB-UniRule"/>
</dbReference>
<evidence type="ECO:0000256" key="5">
    <source>
        <dbReference type="ARBA" id="ARBA00022927"/>
    </source>
</evidence>
<dbReference type="GO" id="GO:0015450">
    <property type="term" value="F:protein-transporting ATPase activity"/>
    <property type="evidence" value="ECO:0007669"/>
    <property type="project" value="InterPro"/>
</dbReference>
<reference evidence="13 14" key="1">
    <citation type="journal article" date="2016" name="Nat. Commun.">
        <title>Thousands of microbial genomes shed light on interconnected biogeochemical processes in an aquifer system.</title>
        <authorList>
            <person name="Anantharaman K."/>
            <person name="Brown C.T."/>
            <person name="Hug L.A."/>
            <person name="Sharon I."/>
            <person name="Castelle C.J."/>
            <person name="Probst A.J."/>
            <person name="Thomas B.C."/>
            <person name="Singh A."/>
            <person name="Wilkins M.J."/>
            <person name="Karaoz U."/>
            <person name="Brodie E.L."/>
            <person name="Williams K.H."/>
            <person name="Hubbard S.S."/>
            <person name="Banfield J.F."/>
        </authorList>
    </citation>
    <scope>NUCLEOTIDE SEQUENCE [LARGE SCALE GENOMIC DNA]</scope>
</reference>
<feature type="domain" description="SecDF P1 head subdomain" evidence="12">
    <location>
        <begin position="167"/>
        <end position="262"/>
    </location>
</feature>
<keyword evidence="7 9" id="KW-0811">Translocation</keyword>
<evidence type="ECO:0000259" key="10">
    <source>
        <dbReference type="Pfam" id="PF02355"/>
    </source>
</evidence>
<feature type="transmembrane region" description="Helical" evidence="9">
    <location>
        <begin position="334"/>
        <end position="355"/>
    </location>
</feature>
<evidence type="ECO:0000256" key="8">
    <source>
        <dbReference type="ARBA" id="ARBA00023136"/>
    </source>
</evidence>
<dbReference type="PRINTS" id="PR00702">
    <property type="entry name" value="ACRIFLAVINRP"/>
</dbReference>
<dbReference type="Proteomes" id="UP000178104">
    <property type="component" value="Unassembled WGS sequence"/>
</dbReference>
<dbReference type="STRING" id="1801780.A2917_00540"/>
<evidence type="ECO:0000259" key="12">
    <source>
        <dbReference type="Pfam" id="PF22599"/>
    </source>
</evidence>
<gene>
    <name evidence="9" type="primary">secD</name>
    <name evidence="13" type="ORF">A2917_00540</name>
</gene>
<dbReference type="NCBIfam" id="TIGR01129">
    <property type="entry name" value="secD"/>
    <property type="match status" value="1"/>
</dbReference>
<evidence type="ECO:0000313" key="13">
    <source>
        <dbReference type="EMBL" id="OGI95786.1"/>
    </source>
</evidence>
<evidence type="ECO:0000256" key="2">
    <source>
        <dbReference type="ARBA" id="ARBA00022448"/>
    </source>
</evidence>
<evidence type="ECO:0000256" key="1">
    <source>
        <dbReference type="ARBA" id="ARBA00004651"/>
    </source>
</evidence>
<evidence type="ECO:0000256" key="3">
    <source>
        <dbReference type="ARBA" id="ARBA00022475"/>
    </source>
</evidence>
<comment type="caution">
    <text evidence="13">The sequence shown here is derived from an EMBL/GenBank/DDBJ whole genome shotgun (WGS) entry which is preliminary data.</text>
</comment>
<dbReference type="InterPro" id="IPR055344">
    <property type="entry name" value="SecD_SecF_C_bact"/>
</dbReference>
<dbReference type="InterPro" id="IPR022813">
    <property type="entry name" value="SecD/SecF_arch_bac"/>
</dbReference>
<dbReference type="SUPFAM" id="SSF82866">
    <property type="entry name" value="Multidrug efflux transporter AcrB transmembrane domain"/>
    <property type="match status" value="1"/>
</dbReference>
<name>A0A1F6XNR6_9BACT</name>
<evidence type="ECO:0000256" key="6">
    <source>
        <dbReference type="ARBA" id="ARBA00022989"/>
    </source>
</evidence>
<organism evidence="13 14">
    <name type="scientific">Candidatus Nomurabacteria bacterium RIFCSPLOWO2_01_FULL_42_17</name>
    <dbReference type="NCBI Taxonomy" id="1801780"/>
    <lineage>
        <taxon>Bacteria</taxon>
        <taxon>Candidatus Nomuraibacteriota</taxon>
    </lineage>
</organism>
<dbReference type="GO" id="GO:0005886">
    <property type="term" value="C:plasma membrane"/>
    <property type="evidence" value="ECO:0007669"/>
    <property type="project" value="UniProtKB-SubCell"/>
</dbReference>
<evidence type="ECO:0000313" key="14">
    <source>
        <dbReference type="Proteomes" id="UP000178104"/>
    </source>
</evidence>
<feature type="transmembrane region" description="Helical" evidence="9">
    <location>
        <begin position="411"/>
        <end position="436"/>
    </location>
</feature>
<dbReference type="Pfam" id="PF22599">
    <property type="entry name" value="SecDF_P1_head"/>
    <property type="match status" value="1"/>
</dbReference>
<protein>
    <recommendedName>
        <fullName evidence="9">Protein translocase subunit SecD</fullName>
    </recommendedName>
</protein>
<keyword evidence="2 9" id="KW-0813">Transport</keyword>
<dbReference type="EMBL" id="MFVE01000002">
    <property type="protein sequence ID" value="OGI95786.1"/>
    <property type="molecule type" value="Genomic_DNA"/>
</dbReference>
<dbReference type="InterPro" id="IPR048631">
    <property type="entry name" value="SecD_1st"/>
</dbReference>
<dbReference type="Gene3D" id="3.30.1360.200">
    <property type="match status" value="1"/>
</dbReference>
<evidence type="ECO:0000256" key="9">
    <source>
        <dbReference type="HAMAP-Rule" id="MF_01463"/>
    </source>
</evidence>
<dbReference type="InterPro" id="IPR005791">
    <property type="entry name" value="SecD"/>
</dbReference>
<dbReference type="PANTHER" id="PTHR30081:SF1">
    <property type="entry name" value="PROTEIN TRANSLOCASE SUBUNIT SECD"/>
    <property type="match status" value="1"/>
</dbReference>
<dbReference type="Gene3D" id="3.30.70.3400">
    <property type="match status" value="1"/>
</dbReference>
<comment type="caution">
    <text evidence="9">Lacks conserved residue(s) required for the propagation of feature annotation.</text>
</comment>
<dbReference type="InterPro" id="IPR048634">
    <property type="entry name" value="SecD_SecF_C"/>
</dbReference>
<proteinExistence type="inferred from homology"/>
<feature type="transmembrane region" description="Helical" evidence="9">
    <location>
        <begin position="387"/>
        <end position="405"/>
    </location>
</feature>